<reference evidence="2" key="1">
    <citation type="submission" date="2021-02" db="EMBL/GenBank/DDBJ databases">
        <authorList>
            <person name="Nowell W R."/>
        </authorList>
    </citation>
    <scope>NUCLEOTIDE SEQUENCE</scope>
</reference>
<comment type="caution">
    <text evidence="2">The sequence shown here is derived from an EMBL/GenBank/DDBJ whole genome shotgun (WGS) entry which is preliminary data.</text>
</comment>
<feature type="domain" description="Nudix hydrolase" evidence="1">
    <location>
        <begin position="118"/>
        <end position="273"/>
    </location>
</feature>
<sequence>MFGILFLLFCDDINQTMNDLNLTVNNEEPSKDRRLPDRIFKLFRGQNEQEVINILKRAQDKEDEIWLHIDKRNKNKNTTMTSKIQLQMYGEFKRVFESYLFKEFSTQAKSVNNALLILGESSFGVLFLNTKNEVLGVQNYYGTWSAPKGHLKIKNDGTLEIPWETLLRELFEELSIKLKRSKSEKTINTENIGHFLALNKDNFLQCRLESRPGTGDGLRLIGLLIVHVDEKIWKFSLKDNKENKAIKWLNIDDIIRNKPEIGHDMYYTLRPFVRYLKDH</sequence>
<dbReference type="EMBL" id="CAJOBE010012730">
    <property type="protein sequence ID" value="CAF4154140.1"/>
    <property type="molecule type" value="Genomic_DNA"/>
</dbReference>
<gene>
    <name evidence="2" type="ORF">FNK824_LOCUS33843</name>
</gene>
<evidence type="ECO:0000313" key="3">
    <source>
        <dbReference type="Proteomes" id="UP000663874"/>
    </source>
</evidence>
<evidence type="ECO:0000259" key="1">
    <source>
        <dbReference type="PROSITE" id="PS51462"/>
    </source>
</evidence>
<dbReference type="PROSITE" id="PS51462">
    <property type="entry name" value="NUDIX"/>
    <property type="match status" value="1"/>
</dbReference>
<dbReference type="Proteomes" id="UP000663874">
    <property type="component" value="Unassembled WGS sequence"/>
</dbReference>
<accession>A0A819YCS1</accession>
<proteinExistence type="predicted"/>
<evidence type="ECO:0000313" key="2">
    <source>
        <dbReference type="EMBL" id="CAF4154140.1"/>
    </source>
</evidence>
<dbReference type="AlphaFoldDB" id="A0A819YCS1"/>
<organism evidence="2 3">
    <name type="scientific">Rotaria sordida</name>
    <dbReference type="NCBI Taxonomy" id="392033"/>
    <lineage>
        <taxon>Eukaryota</taxon>
        <taxon>Metazoa</taxon>
        <taxon>Spiralia</taxon>
        <taxon>Gnathifera</taxon>
        <taxon>Rotifera</taxon>
        <taxon>Eurotatoria</taxon>
        <taxon>Bdelloidea</taxon>
        <taxon>Philodinida</taxon>
        <taxon>Philodinidae</taxon>
        <taxon>Rotaria</taxon>
    </lineage>
</organism>
<protein>
    <recommendedName>
        <fullName evidence="1">Nudix hydrolase domain-containing protein</fullName>
    </recommendedName>
</protein>
<name>A0A819YCS1_9BILA</name>
<dbReference type="Pfam" id="PF00293">
    <property type="entry name" value="NUDIX"/>
    <property type="match status" value="1"/>
</dbReference>
<dbReference type="SUPFAM" id="SSF55811">
    <property type="entry name" value="Nudix"/>
    <property type="match status" value="1"/>
</dbReference>
<dbReference type="Gene3D" id="3.90.79.10">
    <property type="entry name" value="Nucleoside Triphosphate Pyrophosphohydrolase"/>
    <property type="match status" value="1"/>
</dbReference>
<dbReference type="InterPro" id="IPR000086">
    <property type="entry name" value="NUDIX_hydrolase_dom"/>
</dbReference>
<dbReference type="InterPro" id="IPR015797">
    <property type="entry name" value="NUDIX_hydrolase-like_dom_sf"/>
</dbReference>